<name>A0ABM3MTW7_GALME</name>
<dbReference type="InterPro" id="IPR011042">
    <property type="entry name" value="6-blade_b-propeller_TolB-like"/>
</dbReference>
<dbReference type="SUPFAM" id="SSF63829">
    <property type="entry name" value="Calcium-dependent phosphotriesterase"/>
    <property type="match status" value="1"/>
</dbReference>
<feature type="domain" description="SMP-30/Gluconolactonase/LRE-like region" evidence="15">
    <location>
        <begin position="14"/>
        <end position="270"/>
    </location>
</feature>
<gene>
    <name evidence="17" type="primary">LOC113509818</name>
</gene>
<dbReference type="PRINTS" id="PR01791">
    <property type="entry name" value="REGUCALCIN"/>
</dbReference>
<comment type="catalytic activity">
    <reaction evidence="1">
        <text>D-glucono-1,5-lactone + H2O = D-gluconate + H(+)</text>
        <dbReference type="Rhea" id="RHEA:10440"/>
        <dbReference type="ChEBI" id="CHEBI:15377"/>
        <dbReference type="ChEBI" id="CHEBI:15378"/>
        <dbReference type="ChEBI" id="CHEBI:16217"/>
        <dbReference type="ChEBI" id="CHEBI:18391"/>
        <dbReference type="EC" id="3.1.1.17"/>
    </reaction>
</comment>
<evidence type="ECO:0000256" key="4">
    <source>
        <dbReference type="ARBA" id="ARBA00001946"/>
    </source>
</evidence>
<evidence type="ECO:0000256" key="1">
    <source>
        <dbReference type="ARBA" id="ARBA00001589"/>
    </source>
</evidence>
<dbReference type="EC" id="3.1.1.17" evidence="8"/>
<dbReference type="InterPro" id="IPR005511">
    <property type="entry name" value="SMP-30"/>
</dbReference>
<evidence type="ECO:0000256" key="10">
    <source>
        <dbReference type="ARBA" id="ARBA00022490"/>
    </source>
</evidence>
<dbReference type="InterPro" id="IPR013658">
    <property type="entry name" value="SGL"/>
</dbReference>
<dbReference type="GeneID" id="113509818"/>
<dbReference type="Pfam" id="PF08450">
    <property type="entry name" value="SGL"/>
    <property type="match status" value="1"/>
</dbReference>
<organism evidence="16 17">
    <name type="scientific">Galleria mellonella</name>
    <name type="common">Greater wax moth</name>
    <dbReference type="NCBI Taxonomy" id="7137"/>
    <lineage>
        <taxon>Eukaryota</taxon>
        <taxon>Metazoa</taxon>
        <taxon>Ecdysozoa</taxon>
        <taxon>Arthropoda</taxon>
        <taxon>Hexapoda</taxon>
        <taxon>Insecta</taxon>
        <taxon>Pterygota</taxon>
        <taxon>Neoptera</taxon>
        <taxon>Endopterygota</taxon>
        <taxon>Lepidoptera</taxon>
        <taxon>Glossata</taxon>
        <taxon>Ditrysia</taxon>
        <taxon>Pyraloidea</taxon>
        <taxon>Pyralidae</taxon>
        <taxon>Galleriinae</taxon>
        <taxon>Galleria</taxon>
    </lineage>
</organism>
<evidence type="ECO:0000256" key="12">
    <source>
        <dbReference type="ARBA" id="ARBA00022801"/>
    </source>
</evidence>
<evidence type="ECO:0000313" key="16">
    <source>
        <dbReference type="Proteomes" id="UP001652740"/>
    </source>
</evidence>
<comment type="subcellular location">
    <subcellularLocation>
        <location evidence="6">Cytoplasm</location>
    </subcellularLocation>
</comment>
<comment type="similarity">
    <text evidence="7">Belongs to the SMP-30/CGR1 family.</text>
</comment>
<keyword evidence="13" id="KW-0106">Calcium</keyword>
<keyword evidence="10" id="KW-0963">Cytoplasm</keyword>
<dbReference type="RefSeq" id="XP_052754805.1">
    <property type="nucleotide sequence ID" value="XM_052898845.1"/>
</dbReference>
<evidence type="ECO:0000259" key="15">
    <source>
        <dbReference type="Pfam" id="PF08450"/>
    </source>
</evidence>
<evidence type="ECO:0000256" key="13">
    <source>
        <dbReference type="ARBA" id="ARBA00022837"/>
    </source>
</evidence>
<comment type="cofactor">
    <cofactor evidence="2">
        <name>Ca(2+)</name>
        <dbReference type="ChEBI" id="CHEBI:29108"/>
    </cofactor>
</comment>
<dbReference type="PANTHER" id="PTHR10907">
    <property type="entry name" value="REGUCALCIN"/>
    <property type="match status" value="1"/>
</dbReference>
<dbReference type="Proteomes" id="UP001652740">
    <property type="component" value="Unplaced"/>
</dbReference>
<keyword evidence="16" id="KW-1185">Reference proteome</keyword>
<dbReference type="PANTHER" id="PTHR10907:SF66">
    <property type="entry name" value="MIP34848P1-RELATED"/>
    <property type="match status" value="1"/>
</dbReference>
<evidence type="ECO:0000256" key="5">
    <source>
        <dbReference type="ARBA" id="ARBA00001947"/>
    </source>
</evidence>
<sequence>MSVKIQKITEPLLLGEGPHWDERQQALFFVSISEKTLNKYVLATGRHTRTKLEGHVAFIIPVEGAVDQYVVGFENKFVIMQWDGEDGTPVRLVRELADLNQYTDAPTQVNDGKADPRGRLFAGTLLPSNDLKNFEPKGSLYRLDGTTVTKLCDGIKVSNGLAWDLKEKAMYYIDSLENNIRRYDYNVETGEISNLKYVFDFNKHNIEGFPDGTTIDTDGNLWVAVFNGSCVIKVDPRTGQLLEKVAIPAPQVTSATFGGPNYDILFVTTGSINMGSEQAPPAGSTFMVTGLGVKGHPNINVKL</sequence>
<dbReference type="PRINTS" id="PR01790">
    <property type="entry name" value="SMP30FAMILY"/>
</dbReference>
<protein>
    <recommendedName>
        <fullName evidence="9">Regucalcin</fullName>
        <ecNumber evidence="8">3.1.1.17</ecNumber>
    </recommendedName>
    <alternativeName>
        <fullName evidence="14">Gluconolactonase</fullName>
    </alternativeName>
</protein>
<comment type="cofactor">
    <cofactor evidence="4">
        <name>Mg(2+)</name>
        <dbReference type="ChEBI" id="CHEBI:18420"/>
    </cofactor>
</comment>
<comment type="cofactor">
    <cofactor evidence="5">
        <name>Zn(2+)</name>
        <dbReference type="ChEBI" id="CHEBI:29105"/>
    </cofactor>
</comment>
<evidence type="ECO:0000256" key="3">
    <source>
        <dbReference type="ARBA" id="ARBA00001936"/>
    </source>
</evidence>
<evidence type="ECO:0000256" key="9">
    <source>
        <dbReference type="ARBA" id="ARBA00016808"/>
    </source>
</evidence>
<evidence type="ECO:0000256" key="11">
    <source>
        <dbReference type="ARBA" id="ARBA00022723"/>
    </source>
</evidence>
<keyword evidence="11" id="KW-0479">Metal-binding</keyword>
<evidence type="ECO:0000256" key="6">
    <source>
        <dbReference type="ARBA" id="ARBA00004496"/>
    </source>
</evidence>
<comment type="cofactor">
    <cofactor evidence="3">
        <name>Mn(2+)</name>
        <dbReference type="ChEBI" id="CHEBI:29035"/>
    </cofactor>
</comment>
<accession>A0ABM3MTW7</accession>
<evidence type="ECO:0000256" key="2">
    <source>
        <dbReference type="ARBA" id="ARBA00001913"/>
    </source>
</evidence>
<evidence type="ECO:0000313" key="17">
    <source>
        <dbReference type="RefSeq" id="XP_052754805.1"/>
    </source>
</evidence>
<dbReference type="Gene3D" id="2.120.10.30">
    <property type="entry name" value="TolB, C-terminal domain"/>
    <property type="match status" value="1"/>
</dbReference>
<keyword evidence="12" id="KW-0378">Hydrolase</keyword>
<evidence type="ECO:0000256" key="14">
    <source>
        <dbReference type="ARBA" id="ARBA00032464"/>
    </source>
</evidence>
<evidence type="ECO:0000256" key="8">
    <source>
        <dbReference type="ARBA" id="ARBA00013227"/>
    </source>
</evidence>
<proteinExistence type="inferred from homology"/>
<dbReference type="InterPro" id="IPR008367">
    <property type="entry name" value="Regucalcin"/>
</dbReference>
<reference evidence="17" key="1">
    <citation type="submission" date="2025-08" db="UniProtKB">
        <authorList>
            <consortium name="RefSeq"/>
        </authorList>
    </citation>
    <scope>IDENTIFICATION</scope>
    <source>
        <tissue evidence="17">Whole larvae</tissue>
    </source>
</reference>
<evidence type="ECO:0000256" key="7">
    <source>
        <dbReference type="ARBA" id="ARBA00008853"/>
    </source>
</evidence>